<sequence>MNRCNKVKELFGIRTVRKKVFFLSKAAGGAIVFFYILVEELPVSSAAASVIWFFLMLCTILGVNYLLGRYITNPIDLLNKTAGRMAKLDFSQACTIESDDEFGELSVSLNTLASNLQQSLSQLESVNAQLEKDVDQKQKLLAQRKELTDHLSHEMKTPLGVIRAYAEGLQDETDLEKQKKYTQVIVSETELMNRMIISLLDLSALEAGAVKLLPERFDFIEFTETVGGRLLMDIPDDDFQLEYELPGQKVYVNADKGRMEQVLDNLIINGKKNVIPGGIIRISVHVADSKLYFSIYNQGMTIPEEQLSKIWTKFYKSNRANHNGSGLGLAIVAQILAMQDMDYGVNNCTDGVEFYFAMPIME</sequence>
<dbReference type="Proteomes" id="UP000306509">
    <property type="component" value="Unassembled WGS sequence"/>
</dbReference>
<dbReference type="SMART" id="SM00304">
    <property type="entry name" value="HAMP"/>
    <property type="match status" value="1"/>
</dbReference>
<organism evidence="18 19">
    <name type="scientific">Robinsoniella peoriensis</name>
    <dbReference type="NCBI Taxonomy" id="180332"/>
    <lineage>
        <taxon>Bacteria</taxon>
        <taxon>Bacillati</taxon>
        <taxon>Bacillota</taxon>
        <taxon>Clostridia</taxon>
        <taxon>Lachnospirales</taxon>
        <taxon>Lachnospiraceae</taxon>
        <taxon>Robinsoniella</taxon>
    </lineage>
</organism>
<dbReference type="Pfam" id="PF02518">
    <property type="entry name" value="HATPase_c"/>
    <property type="match status" value="1"/>
</dbReference>
<evidence type="ECO:0000256" key="11">
    <source>
        <dbReference type="ARBA" id="ARBA00022989"/>
    </source>
</evidence>
<feature type="coiled-coil region" evidence="14">
    <location>
        <begin position="109"/>
        <end position="147"/>
    </location>
</feature>
<dbReference type="InterPro" id="IPR003660">
    <property type="entry name" value="HAMP_dom"/>
</dbReference>
<dbReference type="SUPFAM" id="SSF158472">
    <property type="entry name" value="HAMP domain-like"/>
    <property type="match status" value="1"/>
</dbReference>
<keyword evidence="11 15" id="KW-1133">Transmembrane helix</keyword>
<keyword evidence="4" id="KW-1003">Cell membrane</keyword>
<keyword evidence="12" id="KW-0902">Two-component regulatory system</keyword>
<dbReference type="EC" id="2.7.13.3" evidence="3"/>
<dbReference type="CDD" id="cd06225">
    <property type="entry name" value="HAMP"/>
    <property type="match status" value="1"/>
</dbReference>
<dbReference type="InterPro" id="IPR005467">
    <property type="entry name" value="His_kinase_dom"/>
</dbReference>
<proteinExistence type="predicted"/>
<evidence type="ECO:0000256" key="2">
    <source>
        <dbReference type="ARBA" id="ARBA00004651"/>
    </source>
</evidence>
<dbReference type="InterPro" id="IPR036097">
    <property type="entry name" value="HisK_dim/P_sf"/>
</dbReference>
<dbReference type="CDD" id="cd00082">
    <property type="entry name" value="HisKA"/>
    <property type="match status" value="1"/>
</dbReference>
<dbReference type="InterPro" id="IPR003594">
    <property type="entry name" value="HATPase_dom"/>
</dbReference>
<evidence type="ECO:0000259" key="16">
    <source>
        <dbReference type="PROSITE" id="PS50109"/>
    </source>
</evidence>
<dbReference type="GO" id="GO:0005886">
    <property type="term" value="C:plasma membrane"/>
    <property type="evidence" value="ECO:0007669"/>
    <property type="project" value="UniProtKB-SubCell"/>
</dbReference>
<dbReference type="RefSeq" id="WP_070041218.1">
    <property type="nucleotide sequence ID" value="NZ_CABMJZ010000057.1"/>
</dbReference>
<comment type="caution">
    <text evidence="18">The sequence shown here is derived from an EMBL/GenBank/DDBJ whole genome shotgun (WGS) entry which is preliminary data.</text>
</comment>
<evidence type="ECO:0000256" key="8">
    <source>
        <dbReference type="ARBA" id="ARBA00022741"/>
    </source>
</evidence>
<dbReference type="Pfam" id="PF00672">
    <property type="entry name" value="HAMP"/>
    <property type="match status" value="1"/>
</dbReference>
<reference evidence="18 19" key="1">
    <citation type="journal article" date="2019" name="Anaerobe">
        <title>Detection of Robinsoniella peoriensis in multiple bone samples of a trauma patient.</title>
        <authorList>
            <person name="Schrottner P."/>
            <person name="Hartwich K."/>
            <person name="Bunk B."/>
            <person name="Schober I."/>
            <person name="Helbig S."/>
            <person name="Rudolph W.W."/>
            <person name="Gunzer F."/>
        </authorList>
    </citation>
    <scope>NUCLEOTIDE SEQUENCE [LARGE SCALE GENOMIC DNA]</scope>
    <source>
        <strain evidence="18 19">DSM 106044</strain>
    </source>
</reference>
<dbReference type="SUPFAM" id="SSF47384">
    <property type="entry name" value="Homodimeric domain of signal transducing histidine kinase"/>
    <property type="match status" value="1"/>
</dbReference>
<keyword evidence="9 18" id="KW-0418">Kinase</keyword>
<feature type="domain" description="HAMP" evidence="17">
    <location>
        <begin position="69"/>
        <end position="121"/>
    </location>
</feature>
<dbReference type="STRING" id="180332.GCA_000797495_05164"/>
<keyword evidence="13 15" id="KW-0472">Membrane</keyword>
<dbReference type="PANTHER" id="PTHR45528:SF1">
    <property type="entry name" value="SENSOR HISTIDINE KINASE CPXA"/>
    <property type="match status" value="1"/>
</dbReference>
<accession>A0A4U8Q2J3</accession>
<dbReference type="Gene3D" id="6.10.340.10">
    <property type="match status" value="1"/>
</dbReference>
<keyword evidence="19" id="KW-1185">Reference proteome</keyword>
<dbReference type="Gene3D" id="3.30.565.10">
    <property type="entry name" value="Histidine kinase-like ATPase, C-terminal domain"/>
    <property type="match status" value="1"/>
</dbReference>
<gene>
    <name evidence="18" type="primary">yycG_8</name>
    <name evidence="18" type="ORF">DSM106044_04909</name>
</gene>
<dbReference type="EMBL" id="QGQD01000097">
    <property type="protein sequence ID" value="TLC98393.1"/>
    <property type="molecule type" value="Genomic_DNA"/>
</dbReference>
<evidence type="ECO:0000256" key="13">
    <source>
        <dbReference type="ARBA" id="ARBA00023136"/>
    </source>
</evidence>
<dbReference type="AlphaFoldDB" id="A0A4U8Q2J3"/>
<dbReference type="OrthoDB" id="9762826at2"/>
<evidence type="ECO:0000256" key="5">
    <source>
        <dbReference type="ARBA" id="ARBA00022553"/>
    </source>
</evidence>
<evidence type="ECO:0000313" key="19">
    <source>
        <dbReference type="Proteomes" id="UP000306509"/>
    </source>
</evidence>
<evidence type="ECO:0000259" key="17">
    <source>
        <dbReference type="PROSITE" id="PS50885"/>
    </source>
</evidence>
<dbReference type="InterPro" id="IPR003661">
    <property type="entry name" value="HisK_dim/P_dom"/>
</dbReference>
<comment type="subcellular location">
    <subcellularLocation>
        <location evidence="2">Cell membrane</location>
        <topology evidence="2">Multi-pass membrane protein</topology>
    </subcellularLocation>
</comment>
<dbReference type="SUPFAM" id="SSF55874">
    <property type="entry name" value="ATPase domain of HSP90 chaperone/DNA topoisomerase II/histidine kinase"/>
    <property type="match status" value="1"/>
</dbReference>
<dbReference type="GO" id="GO:0000155">
    <property type="term" value="F:phosphorelay sensor kinase activity"/>
    <property type="evidence" value="ECO:0007669"/>
    <property type="project" value="InterPro"/>
</dbReference>
<keyword evidence="8" id="KW-0547">Nucleotide-binding</keyword>
<evidence type="ECO:0000256" key="3">
    <source>
        <dbReference type="ARBA" id="ARBA00012438"/>
    </source>
</evidence>
<dbReference type="PROSITE" id="PS50109">
    <property type="entry name" value="HIS_KIN"/>
    <property type="match status" value="1"/>
</dbReference>
<dbReference type="GO" id="GO:0005524">
    <property type="term" value="F:ATP binding"/>
    <property type="evidence" value="ECO:0007669"/>
    <property type="project" value="UniProtKB-KW"/>
</dbReference>
<comment type="catalytic activity">
    <reaction evidence="1">
        <text>ATP + protein L-histidine = ADP + protein N-phospho-L-histidine.</text>
        <dbReference type="EC" id="2.7.13.3"/>
    </reaction>
</comment>
<dbReference type="Gene3D" id="1.10.287.130">
    <property type="match status" value="1"/>
</dbReference>
<feature type="transmembrane region" description="Helical" evidence="15">
    <location>
        <begin position="20"/>
        <end position="38"/>
    </location>
</feature>
<evidence type="ECO:0000256" key="7">
    <source>
        <dbReference type="ARBA" id="ARBA00022692"/>
    </source>
</evidence>
<keyword evidence="5" id="KW-0597">Phosphoprotein</keyword>
<keyword evidence="10" id="KW-0067">ATP-binding</keyword>
<evidence type="ECO:0000256" key="12">
    <source>
        <dbReference type="ARBA" id="ARBA00023012"/>
    </source>
</evidence>
<dbReference type="PROSITE" id="PS50885">
    <property type="entry name" value="HAMP"/>
    <property type="match status" value="1"/>
</dbReference>
<evidence type="ECO:0000313" key="18">
    <source>
        <dbReference type="EMBL" id="TLC98393.1"/>
    </source>
</evidence>
<evidence type="ECO:0000256" key="10">
    <source>
        <dbReference type="ARBA" id="ARBA00022840"/>
    </source>
</evidence>
<dbReference type="Pfam" id="PF00512">
    <property type="entry name" value="HisKA"/>
    <property type="match status" value="1"/>
</dbReference>
<dbReference type="PANTHER" id="PTHR45528">
    <property type="entry name" value="SENSOR HISTIDINE KINASE CPXA"/>
    <property type="match status" value="1"/>
</dbReference>
<feature type="transmembrane region" description="Helical" evidence="15">
    <location>
        <begin position="50"/>
        <end position="67"/>
    </location>
</feature>
<dbReference type="SMART" id="SM00388">
    <property type="entry name" value="HisKA"/>
    <property type="match status" value="1"/>
</dbReference>
<evidence type="ECO:0000256" key="9">
    <source>
        <dbReference type="ARBA" id="ARBA00022777"/>
    </source>
</evidence>
<keyword evidence="14" id="KW-0175">Coiled coil</keyword>
<evidence type="ECO:0000256" key="1">
    <source>
        <dbReference type="ARBA" id="ARBA00000085"/>
    </source>
</evidence>
<dbReference type="SMART" id="SM00387">
    <property type="entry name" value="HATPase_c"/>
    <property type="match status" value="1"/>
</dbReference>
<protein>
    <recommendedName>
        <fullName evidence="3">histidine kinase</fullName>
        <ecNumber evidence="3">2.7.13.3</ecNumber>
    </recommendedName>
</protein>
<dbReference type="InterPro" id="IPR036890">
    <property type="entry name" value="HATPase_C_sf"/>
</dbReference>
<dbReference type="InterPro" id="IPR050398">
    <property type="entry name" value="HssS/ArlS-like"/>
</dbReference>
<keyword evidence="7 15" id="KW-0812">Transmembrane</keyword>
<evidence type="ECO:0000256" key="4">
    <source>
        <dbReference type="ARBA" id="ARBA00022475"/>
    </source>
</evidence>
<name>A0A4U8Q2J3_9FIRM</name>
<keyword evidence="6 18" id="KW-0808">Transferase</keyword>
<feature type="domain" description="Histidine kinase" evidence="16">
    <location>
        <begin position="150"/>
        <end position="362"/>
    </location>
</feature>
<evidence type="ECO:0000256" key="14">
    <source>
        <dbReference type="SAM" id="Coils"/>
    </source>
</evidence>
<evidence type="ECO:0000256" key="15">
    <source>
        <dbReference type="SAM" id="Phobius"/>
    </source>
</evidence>
<evidence type="ECO:0000256" key="6">
    <source>
        <dbReference type="ARBA" id="ARBA00022679"/>
    </source>
</evidence>